<organism evidence="1">
    <name type="scientific">marine sediment metagenome</name>
    <dbReference type="NCBI Taxonomy" id="412755"/>
    <lineage>
        <taxon>unclassified sequences</taxon>
        <taxon>metagenomes</taxon>
        <taxon>ecological metagenomes</taxon>
    </lineage>
</organism>
<dbReference type="AlphaFoldDB" id="A0A0F9N351"/>
<reference evidence="1" key="1">
    <citation type="journal article" date="2015" name="Nature">
        <title>Complex archaea that bridge the gap between prokaryotes and eukaryotes.</title>
        <authorList>
            <person name="Spang A."/>
            <person name="Saw J.H."/>
            <person name="Jorgensen S.L."/>
            <person name="Zaremba-Niedzwiedzka K."/>
            <person name="Martijn J."/>
            <person name="Lind A.E."/>
            <person name="van Eijk R."/>
            <person name="Schleper C."/>
            <person name="Guy L."/>
            <person name="Ettema T.J."/>
        </authorList>
    </citation>
    <scope>NUCLEOTIDE SEQUENCE</scope>
</reference>
<comment type="caution">
    <text evidence="1">The sequence shown here is derived from an EMBL/GenBank/DDBJ whole genome shotgun (WGS) entry which is preliminary data.</text>
</comment>
<evidence type="ECO:0000313" key="1">
    <source>
        <dbReference type="EMBL" id="KKM83240.1"/>
    </source>
</evidence>
<proteinExistence type="predicted"/>
<name>A0A0F9N351_9ZZZZ</name>
<gene>
    <name evidence="1" type="ORF">LCGC14_1311470</name>
</gene>
<protein>
    <submittedName>
        <fullName evidence="1">Uncharacterized protein</fullName>
    </submittedName>
</protein>
<dbReference type="EMBL" id="LAZR01007744">
    <property type="protein sequence ID" value="KKM83240.1"/>
    <property type="molecule type" value="Genomic_DNA"/>
</dbReference>
<accession>A0A0F9N351</accession>
<sequence length="212" mass="25058">MKQIEYSLNLLIDELCTLYKVPKPVLIIKRSKYRSDYFMWKMDSEMDEKANEIKINISQGVKPEDDVLHCFAHHILYCKYRKSVKTISNVDGFNRGLPRGHGLKYRETLMKLVQHHYSNPVWYGWEYELPVIYQYVQLKLGIGEDSWVEWAKNYDNMAINFGIPKNFRGKQFDNFIIIGLNYKRKKPIVCVNTKDGSVKYFSVNQVITGVRK</sequence>